<proteinExistence type="predicted"/>
<evidence type="ECO:0000256" key="1">
    <source>
        <dbReference type="ARBA" id="ARBA00004186"/>
    </source>
</evidence>
<gene>
    <name evidence="14" type="ORF">QTO34_010806</name>
</gene>
<evidence type="ECO:0000256" key="4">
    <source>
        <dbReference type="ARBA" id="ARBA00022553"/>
    </source>
</evidence>
<keyword evidence="4" id="KW-0597">Phosphoprotein</keyword>
<evidence type="ECO:0000256" key="5">
    <source>
        <dbReference type="ARBA" id="ARBA00022737"/>
    </source>
</evidence>
<comment type="caution">
    <text evidence="14">The sequence shown here is derived from an EMBL/GenBank/DDBJ whole genome shotgun (WGS) entry which is preliminary data.</text>
</comment>
<protein>
    <recommendedName>
        <fullName evidence="10">SHC SH2 domain-binding protein 1</fullName>
    </recommendedName>
</protein>
<evidence type="ECO:0000256" key="2">
    <source>
        <dbReference type="ARBA" id="ARBA00004214"/>
    </source>
</evidence>
<dbReference type="EMBL" id="JAULJE010000021">
    <property type="protein sequence ID" value="KAK1330610.1"/>
    <property type="molecule type" value="Genomic_DNA"/>
</dbReference>
<dbReference type="PANTHER" id="PTHR14695">
    <property type="entry name" value="SHC SH2-DOMAIN BINDING PROTEIN 1-RELATED"/>
    <property type="match status" value="1"/>
</dbReference>
<dbReference type="SUPFAM" id="SSF51126">
    <property type="entry name" value="Pectin lyase-like"/>
    <property type="match status" value="1"/>
</dbReference>
<sequence length="719" mass="77312">MADELLADLGLGPEALEPAPKSTGGAAEEAPAPLEEGSSQDRDSSSDCRREDSPGSRLPHFVLQGKTHFPEMFQTGHLLFYERFRAYQDYILADCKASEVREFTAEFLEKVLEPSGWQAVWHTNVFEVLVEVTDVDFTALKAVVRLTDPCLCESHVGTFTAECVRELLELKGQRLPLQELWVVFDGSGALDQTALAIEHVRFFYQNIWRSWDEEEEDEYDYFVRCVEPRLRLHYDILEDRVPSGLVADYRSLLAAVRGRLQELPEPAEQPVGLRRGLGAGERLHGAGAGAVLGAGAAQAEAEAHREPLAETVLLTAPCFLPGTCSVIRRILTSKQRAPVRVAEGHPRGVLHHGDGAAAGPAQGPAVSGAGCEDMEVQFHSDPLLAINACYEGDRVIVCPGRYVVQGAVSIADSIELEGYGLPDDIVIEKRGKGDTFVDCSGADVKISCMKFVQHDAVEGILVIHRGRTTVENCVLQCETTGVTVRTSAELVMKASDLCGAKGAGVEIYPGSTCSLSDSGIHHCREGILIKDFLDEHYDLPKISLVNNIIHNNEGYGVVLVKPRIFSDLQENAQGGAEGPGALGLGAVSLPPPVAGASAVECLSQSGSFVSPENKALRAQPPGEAAAAAGVDPEELMEGPARKGGLRARPGPPGQLEGNCEIVSELVAASAQKGQLRKKRLSELGITQADDTLMSQGMFVAIAENQFKWNGKGSFGTFLF</sequence>
<evidence type="ECO:0000256" key="3">
    <source>
        <dbReference type="ARBA" id="ARBA00022490"/>
    </source>
</evidence>
<dbReference type="GO" id="GO:0030496">
    <property type="term" value="C:midbody"/>
    <property type="evidence" value="ECO:0007669"/>
    <property type="project" value="UniProtKB-SubCell"/>
</dbReference>
<organism evidence="14 15">
    <name type="scientific">Cnephaeus nilssonii</name>
    <name type="common">Northern bat</name>
    <name type="synonym">Eptesicus nilssonii</name>
    <dbReference type="NCBI Taxonomy" id="3371016"/>
    <lineage>
        <taxon>Eukaryota</taxon>
        <taxon>Metazoa</taxon>
        <taxon>Chordata</taxon>
        <taxon>Craniata</taxon>
        <taxon>Vertebrata</taxon>
        <taxon>Euteleostomi</taxon>
        <taxon>Mammalia</taxon>
        <taxon>Eutheria</taxon>
        <taxon>Laurasiatheria</taxon>
        <taxon>Chiroptera</taxon>
        <taxon>Yangochiroptera</taxon>
        <taxon>Vespertilionidae</taxon>
        <taxon>Cnephaeus</taxon>
    </lineage>
</organism>
<dbReference type="AlphaFoldDB" id="A0AA40HG43"/>
<dbReference type="PANTHER" id="PTHR14695:SF8">
    <property type="entry name" value="SHC SH2 DOMAIN-BINDING PROTEIN 1"/>
    <property type="match status" value="1"/>
</dbReference>
<name>A0AA40HG43_CNENI</name>
<dbReference type="Gene3D" id="2.160.20.10">
    <property type="entry name" value="Single-stranded right-handed beta-helix, Pectin lyase-like"/>
    <property type="match status" value="1"/>
</dbReference>
<dbReference type="GO" id="GO:0005819">
    <property type="term" value="C:spindle"/>
    <property type="evidence" value="ECO:0007669"/>
    <property type="project" value="UniProtKB-SubCell"/>
</dbReference>
<evidence type="ECO:0000259" key="13">
    <source>
        <dbReference type="Pfam" id="PF23762"/>
    </source>
</evidence>
<evidence type="ECO:0000256" key="7">
    <source>
        <dbReference type="ARBA" id="ARBA00023212"/>
    </source>
</evidence>
<evidence type="ECO:0000313" key="14">
    <source>
        <dbReference type="EMBL" id="KAK1330610.1"/>
    </source>
</evidence>
<dbReference type="Proteomes" id="UP001177744">
    <property type="component" value="Unassembled WGS sequence"/>
</dbReference>
<dbReference type="Pfam" id="PF13229">
    <property type="entry name" value="Beta_helix"/>
    <property type="match status" value="1"/>
</dbReference>
<evidence type="ECO:0000256" key="6">
    <source>
        <dbReference type="ARBA" id="ARBA00022990"/>
    </source>
</evidence>
<evidence type="ECO:0000256" key="11">
    <source>
        <dbReference type="SAM" id="MobiDB-lite"/>
    </source>
</evidence>
<keyword evidence="6" id="KW-0007">Acetylation</keyword>
<feature type="region of interest" description="Disordered" evidence="11">
    <location>
        <begin position="612"/>
        <end position="647"/>
    </location>
</feature>
<feature type="compositionally biased region" description="Basic and acidic residues" evidence="11">
    <location>
        <begin position="39"/>
        <end position="54"/>
    </location>
</feature>
<feature type="region of interest" description="Disordered" evidence="11">
    <location>
        <begin position="1"/>
        <end position="58"/>
    </location>
</feature>
<keyword evidence="15" id="KW-1185">Reference proteome</keyword>
<dbReference type="InterPro" id="IPR039448">
    <property type="entry name" value="Beta_helix"/>
</dbReference>
<dbReference type="InterPro" id="IPR045140">
    <property type="entry name" value="SHCBP1-like"/>
</dbReference>
<feature type="compositionally biased region" description="Low complexity" evidence="11">
    <location>
        <begin position="24"/>
        <end position="37"/>
    </location>
</feature>
<comment type="function">
    <text evidence="8">May play a role in signaling pathways governing cellular proliferation, cell growth and differentiation. May be a component of a novel signaling pathway downstream of Shc. Acts as a positive regulator of FGF signaling in neural progenitor cells.</text>
</comment>
<accession>A0AA40HG43</accession>
<reference evidence="14" key="1">
    <citation type="submission" date="2023-06" db="EMBL/GenBank/DDBJ databases">
        <title>Reference genome for the Northern bat (Eptesicus nilssonii), a most northern bat species.</title>
        <authorList>
            <person name="Laine V.N."/>
            <person name="Pulliainen A.T."/>
            <person name="Lilley T.M."/>
        </authorList>
    </citation>
    <scope>NUCLEOTIDE SEQUENCE</scope>
    <source>
        <strain evidence="14">BLF_Eptnil</strain>
        <tissue evidence="14">Kidney</tissue>
    </source>
</reference>
<keyword evidence="5" id="KW-0677">Repeat</keyword>
<dbReference type="Pfam" id="PF23762">
    <property type="entry name" value="SHCBP_N"/>
    <property type="match status" value="1"/>
</dbReference>
<dbReference type="InterPro" id="IPR057508">
    <property type="entry name" value="SHCBP-like_N"/>
</dbReference>
<dbReference type="InterPro" id="IPR012334">
    <property type="entry name" value="Pectin_lyas_fold"/>
</dbReference>
<keyword evidence="7" id="KW-0206">Cytoskeleton</keyword>
<comment type="subunit">
    <text evidence="9">Interacts directly with isoform p52shc of SHC1 via its SH2 domain. Interacts with TRIM71; leading to enhanced SHCBP1 protein stability. Interacts with both members of the centralspindlin complex, KIF23 and RACGAP1.</text>
</comment>
<dbReference type="InterPro" id="IPR011050">
    <property type="entry name" value="Pectin_lyase_fold/virulence"/>
</dbReference>
<keyword evidence="3" id="KW-0963">Cytoplasm</keyword>
<evidence type="ECO:0000256" key="8">
    <source>
        <dbReference type="ARBA" id="ARBA00060052"/>
    </source>
</evidence>
<dbReference type="FunFam" id="2.160.20.10:FF:000020">
    <property type="entry name" value="SHC SH2 domain-binding protein 1"/>
    <property type="match status" value="1"/>
</dbReference>
<feature type="domain" description="Right handed beta helix" evidence="12">
    <location>
        <begin position="456"/>
        <end position="559"/>
    </location>
</feature>
<evidence type="ECO:0000256" key="9">
    <source>
        <dbReference type="ARBA" id="ARBA00063050"/>
    </source>
</evidence>
<evidence type="ECO:0000313" key="15">
    <source>
        <dbReference type="Proteomes" id="UP001177744"/>
    </source>
</evidence>
<comment type="subcellular location">
    <subcellularLocation>
        <location evidence="1">Cytoplasm</location>
        <location evidence="1">Cytoskeleton</location>
        <location evidence="1">Spindle</location>
    </subcellularLocation>
    <subcellularLocation>
        <location evidence="2">Midbody</location>
    </subcellularLocation>
</comment>
<dbReference type="GO" id="GO:0008543">
    <property type="term" value="P:fibroblast growth factor receptor signaling pathway"/>
    <property type="evidence" value="ECO:0007669"/>
    <property type="project" value="TreeGrafter"/>
</dbReference>
<evidence type="ECO:0000256" key="10">
    <source>
        <dbReference type="ARBA" id="ARBA00073380"/>
    </source>
</evidence>
<feature type="domain" description="SHC SH2" evidence="13">
    <location>
        <begin position="82"/>
        <end position="262"/>
    </location>
</feature>
<evidence type="ECO:0000259" key="12">
    <source>
        <dbReference type="Pfam" id="PF13229"/>
    </source>
</evidence>